<feature type="compositionally biased region" description="Basic and acidic residues" evidence="1">
    <location>
        <begin position="316"/>
        <end position="328"/>
    </location>
</feature>
<dbReference type="Proteomes" id="UP001046870">
    <property type="component" value="Chromosome 5"/>
</dbReference>
<evidence type="ECO:0000313" key="4">
    <source>
        <dbReference type="Proteomes" id="UP001046870"/>
    </source>
</evidence>
<reference evidence="3" key="1">
    <citation type="submission" date="2021-01" db="EMBL/GenBank/DDBJ databases">
        <authorList>
            <person name="Zahm M."/>
            <person name="Roques C."/>
            <person name="Cabau C."/>
            <person name="Klopp C."/>
            <person name="Donnadieu C."/>
            <person name="Jouanno E."/>
            <person name="Lampietro C."/>
            <person name="Louis A."/>
            <person name="Herpin A."/>
            <person name="Echchiki A."/>
            <person name="Berthelot C."/>
            <person name="Parey E."/>
            <person name="Roest-Crollius H."/>
            <person name="Braasch I."/>
            <person name="Postlethwait J."/>
            <person name="Bobe J."/>
            <person name="Montfort J."/>
            <person name="Bouchez O."/>
            <person name="Begum T."/>
            <person name="Mejri S."/>
            <person name="Adams A."/>
            <person name="Chen W.-J."/>
            <person name="Guiguen Y."/>
        </authorList>
    </citation>
    <scope>NUCLEOTIDE SEQUENCE</scope>
    <source>
        <strain evidence="3">YG-15Mar2019-1</strain>
        <tissue evidence="3">Brain</tissue>
    </source>
</reference>
<feature type="region of interest" description="Disordered" evidence="1">
    <location>
        <begin position="312"/>
        <end position="410"/>
    </location>
</feature>
<feature type="compositionally biased region" description="Pro residues" evidence="1">
    <location>
        <begin position="195"/>
        <end position="217"/>
    </location>
</feature>
<gene>
    <name evidence="3" type="ORF">MATL_G00072120</name>
</gene>
<evidence type="ECO:0000313" key="3">
    <source>
        <dbReference type="EMBL" id="KAG7477658.1"/>
    </source>
</evidence>
<feature type="compositionally biased region" description="Basic and acidic residues" evidence="1">
    <location>
        <begin position="684"/>
        <end position="696"/>
    </location>
</feature>
<feature type="compositionally biased region" description="Low complexity" evidence="1">
    <location>
        <begin position="505"/>
        <end position="514"/>
    </location>
</feature>
<dbReference type="OrthoDB" id="21678at2759"/>
<protein>
    <recommendedName>
        <fullName evidence="2">SCA7 domain-containing protein</fullName>
    </recommendedName>
</protein>
<organism evidence="3 4">
    <name type="scientific">Megalops atlanticus</name>
    <name type="common">Tarpon</name>
    <name type="synonym">Clupea gigantea</name>
    <dbReference type="NCBI Taxonomy" id="7932"/>
    <lineage>
        <taxon>Eukaryota</taxon>
        <taxon>Metazoa</taxon>
        <taxon>Chordata</taxon>
        <taxon>Craniata</taxon>
        <taxon>Vertebrata</taxon>
        <taxon>Euteleostomi</taxon>
        <taxon>Actinopterygii</taxon>
        <taxon>Neopterygii</taxon>
        <taxon>Teleostei</taxon>
        <taxon>Elopiformes</taxon>
        <taxon>Megalopidae</taxon>
        <taxon>Megalops</taxon>
    </lineage>
</organism>
<dbReference type="Gene3D" id="6.10.140.1270">
    <property type="match status" value="1"/>
</dbReference>
<dbReference type="Pfam" id="PF08313">
    <property type="entry name" value="SCA7"/>
    <property type="match status" value="1"/>
</dbReference>
<feature type="domain" description="SCA7" evidence="2">
    <location>
        <begin position="256"/>
        <end position="323"/>
    </location>
</feature>
<name>A0A9D3Q5G3_MEGAT</name>
<dbReference type="PANTHER" id="PTHR15117:SF5">
    <property type="entry name" value="ATAXIN-7-LIKE PROTEIN 2"/>
    <property type="match status" value="1"/>
</dbReference>
<feature type="region of interest" description="Disordered" evidence="1">
    <location>
        <begin position="108"/>
        <end position="259"/>
    </location>
</feature>
<accession>A0A9D3Q5G3</accession>
<feature type="compositionally biased region" description="Basic and acidic residues" evidence="1">
    <location>
        <begin position="598"/>
        <end position="612"/>
    </location>
</feature>
<dbReference type="EMBL" id="JAFDVH010000005">
    <property type="protein sequence ID" value="KAG7477658.1"/>
    <property type="molecule type" value="Genomic_DNA"/>
</dbReference>
<dbReference type="InterPro" id="IPR013243">
    <property type="entry name" value="SCA7_dom"/>
</dbReference>
<feature type="region of interest" description="Disordered" evidence="1">
    <location>
        <begin position="477"/>
        <end position="744"/>
    </location>
</feature>
<feature type="compositionally biased region" description="Low complexity" evidence="1">
    <location>
        <begin position="477"/>
        <end position="498"/>
    </location>
</feature>
<dbReference type="PANTHER" id="PTHR15117">
    <property type="entry name" value="ATAXIN 7 RELATED"/>
    <property type="match status" value="1"/>
</dbReference>
<feature type="compositionally biased region" description="Polar residues" evidence="1">
    <location>
        <begin position="523"/>
        <end position="544"/>
    </location>
</feature>
<dbReference type="InterPro" id="IPR052237">
    <property type="entry name" value="Ataxin-7-like_regulator"/>
</dbReference>
<sequence>MMAVRERAVAVMAALDRRVPSLDDFAGQSWSSWVERAKVFVPDGSDAEECSKNGKKKVETMTLRKEDMSIFGHCPAHDDFYLVVCSHCSQVVKPQAFEKHCERRHGPLGKLYGRLHPSPSSSLQRPRHGHPTSLHGTSHAARDGRHQGAGPPRAPPQPPLTPPQYRHVKSQKEAAGFSPLDKVSGTAPPSSSSFKPPPPSESPPESPAPSLRDPPWPHGATPPGVPPASEKPLQRRGEPGRSPSLLAPIRGPRTYKKVSRKECDLDKHCGVLDPERKKLCTRLLTCNIHSIHQRRKVIGRSKNFDQLVAELKTGSKARERPAPSREGTEGCSPGPEVSGDQTGGPHCRRHLASSTAFRTRTSSESAPEEERARPEEQEAQTLSPPAHSRLSSEESEGEGQEETPEWHSSPWHPKPLAFCSFGSHALGRSVFTFDRRLHHLRSALNAMVEHHLNAHLWKKIPQATDVQSHRTLAKASIAATATGSSSSSSSQHSTVSTARGVGLPSASSLRTSSSNGAGRETRPQNCSPSSGTTCGLSEGTGSSRPVTPPLPASTPSPSGLNRPRNPVGRPSKQQVRLKQVEQATTSRKRRVSPEEDDCPSHDRNSVLQDKGRLPVLGRTAPSPHGPINGALSPGHKPRPQTAPPEPHSTSPGLFKRVPPPVHMSPDPSSRGRGGGSGLHSKTVSYDHKGLGRKSKDSSPSSPKAHRLPASSHSGFFSWKKDGKGGGLSTGLEKKLSTQKPKLHH</sequence>
<evidence type="ECO:0000256" key="1">
    <source>
        <dbReference type="SAM" id="MobiDB-lite"/>
    </source>
</evidence>
<dbReference type="AlphaFoldDB" id="A0A9D3Q5G3"/>
<feature type="compositionally biased region" description="Polar residues" evidence="1">
    <location>
        <begin position="571"/>
        <end position="585"/>
    </location>
</feature>
<comment type="caution">
    <text evidence="3">The sequence shown here is derived from an EMBL/GenBank/DDBJ whole genome shotgun (WGS) entry which is preliminary data.</text>
</comment>
<evidence type="ECO:0000259" key="2">
    <source>
        <dbReference type="PROSITE" id="PS51505"/>
    </source>
</evidence>
<dbReference type="PROSITE" id="PS51505">
    <property type="entry name" value="SCA7"/>
    <property type="match status" value="1"/>
</dbReference>
<keyword evidence="4" id="KW-1185">Reference proteome</keyword>
<proteinExistence type="predicted"/>
<feature type="compositionally biased region" description="Acidic residues" evidence="1">
    <location>
        <begin position="393"/>
        <end position="403"/>
    </location>
</feature>
<feature type="compositionally biased region" description="Low complexity" evidence="1">
    <location>
        <begin position="352"/>
        <end position="365"/>
    </location>
</feature>
<feature type="compositionally biased region" description="Pro residues" evidence="1">
    <location>
        <begin position="152"/>
        <end position="162"/>
    </location>
</feature>